<comment type="caution">
    <text evidence="1">The sequence shown here is derived from an EMBL/GenBank/DDBJ whole genome shotgun (WGS) entry which is preliminary data.</text>
</comment>
<evidence type="ECO:0000313" key="2">
    <source>
        <dbReference type="Proteomes" id="UP001055811"/>
    </source>
</evidence>
<gene>
    <name evidence="1" type="ORF">L2E82_28502</name>
</gene>
<reference evidence="1 2" key="2">
    <citation type="journal article" date="2022" name="Mol. Ecol. Resour.">
        <title>The genomes of chicory, endive, great burdock and yacon provide insights into Asteraceae paleo-polyploidization history and plant inulin production.</title>
        <authorList>
            <person name="Fan W."/>
            <person name="Wang S."/>
            <person name="Wang H."/>
            <person name="Wang A."/>
            <person name="Jiang F."/>
            <person name="Liu H."/>
            <person name="Zhao H."/>
            <person name="Xu D."/>
            <person name="Zhang Y."/>
        </authorList>
    </citation>
    <scope>NUCLEOTIDE SEQUENCE [LARGE SCALE GENOMIC DNA]</scope>
    <source>
        <strain evidence="2">cv. Punajuju</strain>
        <tissue evidence="1">Leaves</tissue>
    </source>
</reference>
<dbReference type="EMBL" id="CM042013">
    <property type="protein sequence ID" value="KAI3738470.1"/>
    <property type="molecule type" value="Genomic_DNA"/>
</dbReference>
<dbReference type="Proteomes" id="UP001055811">
    <property type="component" value="Linkage Group LG05"/>
</dbReference>
<sequence length="81" mass="9044">MHVANPSIRTILFELSQAQGNSIKLHFGSLSLSLSLLLTQENFILFVIPLGKDGYTESKFRVMENTVRSTSRDFNGGNEVK</sequence>
<protein>
    <submittedName>
        <fullName evidence="1">Uncharacterized protein</fullName>
    </submittedName>
</protein>
<reference evidence="2" key="1">
    <citation type="journal article" date="2022" name="Mol. Ecol. Resour.">
        <title>The genomes of chicory, endive, great burdock and yacon provide insights into Asteraceae palaeo-polyploidization history and plant inulin production.</title>
        <authorList>
            <person name="Fan W."/>
            <person name="Wang S."/>
            <person name="Wang H."/>
            <person name="Wang A."/>
            <person name="Jiang F."/>
            <person name="Liu H."/>
            <person name="Zhao H."/>
            <person name="Xu D."/>
            <person name="Zhang Y."/>
        </authorList>
    </citation>
    <scope>NUCLEOTIDE SEQUENCE [LARGE SCALE GENOMIC DNA]</scope>
    <source>
        <strain evidence="2">cv. Punajuju</strain>
    </source>
</reference>
<evidence type="ECO:0000313" key="1">
    <source>
        <dbReference type="EMBL" id="KAI3738470.1"/>
    </source>
</evidence>
<proteinExistence type="predicted"/>
<keyword evidence="2" id="KW-1185">Reference proteome</keyword>
<name>A0ACB9CW83_CICIN</name>
<accession>A0ACB9CW83</accession>
<organism evidence="1 2">
    <name type="scientific">Cichorium intybus</name>
    <name type="common">Chicory</name>
    <dbReference type="NCBI Taxonomy" id="13427"/>
    <lineage>
        <taxon>Eukaryota</taxon>
        <taxon>Viridiplantae</taxon>
        <taxon>Streptophyta</taxon>
        <taxon>Embryophyta</taxon>
        <taxon>Tracheophyta</taxon>
        <taxon>Spermatophyta</taxon>
        <taxon>Magnoliopsida</taxon>
        <taxon>eudicotyledons</taxon>
        <taxon>Gunneridae</taxon>
        <taxon>Pentapetalae</taxon>
        <taxon>asterids</taxon>
        <taxon>campanulids</taxon>
        <taxon>Asterales</taxon>
        <taxon>Asteraceae</taxon>
        <taxon>Cichorioideae</taxon>
        <taxon>Cichorieae</taxon>
        <taxon>Cichoriinae</taxon>
        <taxon>Cichorium</taxon>
    </lineage>
</organism>